<keyword evidence="1" id="KW-0813">Transport</keyword>
<dbReference type="VEuPathDB" id="CryptoDB:GNI_133180"/>
<dbReference type="GO" id="GO:0015031">
    <property type="term" value="P:protein transport"/>
    <property type="evidence" value="ECO:0007669"/>
    <property type="project" value="UniProtKB-KW"/>
</dbReference>
<keyword evidence="9" id="KW-1185">Reference proteome</keyword>
<keyword evidence="3" id="KW-0653">Protein transport</keyword>
<evidence type="ECO:0000256" key="4">
    <source>
        <dbReference type="ARBA" id="ARBA00046280"/>
    </source>
</evidence>
<gene>
    <name evidence="8" type="ORF">GNI_133180</name>
</gene>
<organism evidence="8 9">
    <name type="scientific">Gregarina niphandrodes</name>
    <name type="common">Septate eugregarine</name>
    <dbReference type="NCBI Taxonomy" id="110365"/>
    <lineage>
        <taxon>Eukaryota</taxon>
        <taxon>Sar</taxon>
        <taxon>Alveolata</taxon>
        <taxon>Apicomplexa</taxon>
        <taxon>Conoidasida</taxon>
        <taxon>Gregarinasina</taxon>
        <taxon>Eugregarinorida</taxon>
        <taxon>Gregarinidae</taxon>
        <taxon>Gregarina</taxon>
    </lineage>
</organism>
<evidence type="ECO:0000256" key="1">
    <source>
        <dbReference type="ARBA" id="ARBA00022448"/>
    </source>
</evidence>
<dbReference type="AlphaFoldDB" id="A0A023B1H1"/>
<dbReference type="Pfam" id="PF00957">
    <property type="entry name" value="Synaptobrevin"/>
    <property type="match status" value="1"/>
</dbReference>
<dbReference type="Gene3D" id="3.30.450.50">
    <property type="entry name" value="Longin domain"/>
    <property type="match status" value="1"/>
</dbReference>
<accession>A0A023B1H1</accession>
<sequence>MGSNLMILTVFESKVAPPIAISFLSDVRKLFIEEIRREHGAASANNLAATIDQVSVAYQYIRLDRAIQRKRNEFKDSTRNDSLRRLNHSLDEVSMLMQRNINDLLMRGENLEAVSDKADQLRESSRRFARQARKLSKGAWLQTYGPFIAVGLVILIIIIVLML</sequence>
<dbReference type="GO" id="GO:0006888">
    <property type="term" value="P:endoplasmic reticulum to Golgi vesicle-mediated transport"/>
    <property type="evidence" value="ECO:0007669"/>
    <property type="project" value="InterPro"/>
</dbReference>
<dbReference type="OrthoDB" id="1719357at2759"/>
<feature type="domain" description="V-SNARE coiled-coil homology" evidence="7">
    <location>
        <begin position="82"/>
        <end position="142"/>
    </location>
</feature>
<dbReference type="GO" id="GO:0012505">
    <property type="term" value="C:endomembrane system"/>
    <property type="evidence" value="ECO:0007669"/>
    <property type="project" value="UniProtKB-SubCell"/>
</dbReference>
<evidence type="ECO:0000256" key="2">
    <source>
        <dbReference type="ARBA" id="ARBA00022892"/>
    </source>
</evidence>
<name>A0A023B1H1_GRENI</name>
<dbReference type="PROSITE" id="PS50892">
    <property type="entry name" value="V_SNARE"/>
    <property type="match status" value="1"/>
</dbReference>
<proteinExistence type="predicted"/>
<dbReference type="Gene3D" id="1.20.5.110">
    <property type="match status" value="1"/>
</dbReference>
<evidence type="ECO:0000259" key="7">
    <source>
        <dbReference type="PROSITE" id="PS50892"/>
    </source>
</evidence>
<evidence type="ECO:0000313" key="9">
    <source>
        <dbReference type="Proteomes" id="UP000019763"/>
    </source>
</evidence>
<dbReference type="GO" id="GO:0005737">
    <property type="term" value="C:cytoplasm"/>
    <property type="evidence" value="ECO:0007669"/>
    <property type="project" value="UniProtKB-ARBA"/>
</dbReference>
<dbReference type="EMBL" id="AFNH02000991">
    <property type="protein sequence ID" value="EZG46750.1"/>
    <property type="molecule type" value="Genomic_DNA"/>
</dbReference>
<evidence type="ECO:0000256" key="5">
    <source>
        <dbReference type="PROSITE-ProRule" id="PRU00290"/>
    </source>
</evidence>
<dbReference type="RefSeq" id="XP_011132259.1">
    <property type="nucleotide sequence ID" value="XM_011133957.1"/>
</dbReference>
<dbReference type="PRINTS" id="PR00219">
    <property type="entry name" value="SYNAPTOBREVN"/>
</dbReference>
<comment type="subcellular location">
    <subcellularLocation>
        <location evidence="4">Endomembrane system</location>
        <topology evidence="4">Single-pass type IV membrane protein</topology>
    </subcellularLocation>
</comment>
<protein>
    <submittedName>
        <fullName evidence="8">Vesicle transport protein</fullName>
    </submittedName>
</protein>
<dbReference type="GO" id="GO:0005484">
    <property type="term" value="F:SNAP receptor activity"/>
    <property type="evidence" value="ECO:0007669"/>
    <property type="project" value="InterPro"/>
</dbReference>
<keyword evidence="5" id="KW-0175">Coiled coil</keyword>
<dbReference type="GO" id="GO:0016020">
    <property type="term" value="C:membrane"/>
    <property type="evidence" value="ECO:0007669"/>
    <property type="project" value="InterPro"/>
</dbReference>
<keyword evidence="6" id="KW-1133">Transmembrane helix</keyword>
<keyword evidence="6" id="KW-0812">Transmembrane</keyword>
<evidence type="ECO:0000256" key="3">
    <source>
        <dbReference type="ARBA" id="ARBA00022927"/>
    </source>
</evidence>
<dbReference type="GeneID" id="22914681"/>
<dbReference type="InterPro" id="IPR001388">
    <property type="entry name" value="Synaptobrevin-like"/>
</dbReference>
<feature type="transmembrane region" description="Helical" evidence="6">
    <location>
        <begin position="139"/>
        <end position="162"/>
    </location>
</feature>
<dbReference type="OMA" id="QMEHFLT"/>
<reference evidence="8" key="1">
    <citation type="submission" date="2013-12" db="EMBL/GenBank/DDBJ databases">
        <authorList>
            <person name="Omoto C.K."/>
            <person name="Sibley D."/>
            <person name="Venepally P."/>
            <person name="Hadjithomas M."/>
            <person name="Karamycheva S."/>
            <person name="Brunk B."/>
            <person name="Roos D."/>
            <person name="Caler E."/>
            <person name="Lorenzi H."/>
        </authorList>
    </citation>
    <scope>NUCLEOTIDE SEQUENCE</scope>
</reference>
<keyword evidence="2" id="KW-0931">ER-Golgi transport</keyword>
<keyword evidence="6" id="KW-0472">Membrane</keyword>
<dbReference type="PANTHER" id="PTHR45837">
    <property type="entry name" value="VESICLE-TRAFFICKING PROTEIN SEC22B"/>
    <property type="match status" value="1"/>
</dbReference>
<dbReference type="eggNOG" id="KOG0862">
    <property type="taxonomic scope" value="Eukaryota"/>
</dbReference>
<dbReference type="InterPro" id="IPR044565">
    <property type="entry name" value="Sec22"/>
</dbReference>
<dbReference type="SUPFAM" id="SSF58038">
    <property type="entry name" value="SNARE fusion complex"/>
    <property type="match status" value="1"/>
</dbReference>
<dbReference type="Proteomes" id="UP000019763">
    <property type="component" value="Unassembled WGS sequence"/>
</dbReference>
<evidence type="ECO:0000313" key="8">
    <source>
        <dbReference type="EMBL" id="EZG46750.1"/>
    </source>
</evidence>
<dbReference type="GO" id="GO:0006890">
    <property type="term" value="P:retrograde vesicle-mediated transport, Golgi to endoplasmic reticulum"/>
    <property type="evidence" value="ECO:0007669"/>
    <property type="project" value="InterPro"/>
</dbReference>
<comment type="caution">
    <text evidence="8">The sequence shown here is derived from an EMBL/GenBank/DDBJ whole genome shotgun (WGS) entry which is preliminary data.</text>
</comment>
<evidence type="ECO:0000256" key="6">
    <source>
        <dbReference type="SAM" id="Phobius"/>
    </source>
</evidence>
<dbReference type="InterPro" id="IPR042855">
    <property type="entry name" value="V_SNARE_CC"/>
</dbReference>